<organism evidence="1 2">
    <name type="scientific">Marinicauda pacifica</name>
    <dbReference type="NCBI Taxonomy" id="1133559"/>
    <lineage>
        <taxon>Bacteria</taxon>
        <taxon>Pseudomonadati</taxon>
        <taxon>Pseudomonadota</taxon>
        <taxon>Alphaproteobacteria</taxon>
        <taxon>Maricaulales</taxon>
        <taxon>Maricaulaceae</taxon>
        <taxon>Marinicauda</taxon>
    </lineage>
</organism>
<reference evidence="1 2" key="1">
    <citation type="journal article" date="2013" name="Int. J. Syst. Evol. Microbiol.">
        <title>Marinicauda pacifica gen. nov., sp. nov., a prosthecate alphaproteobacterium of the family Hyphomonadaceae isolated from deep seawater.</title>
        <authorList>
            <person name="Zhang X.Y."/>
            <person name="Li G.W."/>
            <person name="Wang C.S."/>
            <person name="Zhang Y.J."/>
            <person name="Xu X.W."/>
            <person name="Li H."/>
            <person name="Liu A."/>
            <person name="Liu C."/>
            <person name="Xie B.B."/>
            <person name="Qin Q.L."/>
            <person name="Xu Z."/>
            <person name="Chen X.L."/>
            <person name="Zhou B.C."/>
            <person name="Zhang Y.Z."/>
        </authorList>
    </citation>
    <scope>NUCLEOTIDE SEQUENCE [LARGE SCALE GENOMIC DNA]</scope>
    <source>
        <strain evidence="1 2">P-1 km-3</strain>
    </source>
</reference>
<gene>
    <name evidence="1" type="ORF">E5162_01935</name>
</gene>
<dbReference type="GO" id="GO:0003824">
    <property type="term" value="F:catalytic activity"/>
    <property type="evidence" value="ECO:0007669"/>
    <property type="project" value="InterPro"/>
</dbReference>
<protein>
    <submittedName>
        <fullName evidence="1">Uncharacterized protein</fullName>
    </submittedName>
</protein>
<proteinExistence type="predicted"/>
<dbReference type="InterPro" id="IPR011257">
    <property type="entry name" value="DNA_glycosylase"/>
</dbReference>
<dbReference type="EMBL" id="SRXV01000001">
    <property type="protein sequence ID" value="TGY94067.1"/>
    <property type="molecule type" value="Genomic_DNA"/>
</dbReference>
<dbReference type="OrthoDB" id="3078554at2"/>
<keyword evidence="2" id="KW-1185">Reference proteome</keyword>
<dbReference type="AlphaFoldDB" id="A0A4S2HDE2"/>
<name>A0A4S2HDE2_9PROT</name>
<dbReference type="RefSeq" id="WP_135943262.1">
    <property type="nucleotide sequence ID" value="NZ_BMEI01000001.1"/>
</dbReference>
<dbReference type="GO" id="GO:0006281">
    <property type="term" value="P:DNA repair"/>
    <property type="evidence" value="ECO:0007669"/>
    <property type="project" value="InterPro"/>
</dbReference>
<comment type="caution">
    <text evidence="1">The sequence shown here is derived from an EMBL/GenBank/DDBJ whole genome shotgun (WGS) entry which is preliminary data.</text>
</comment>
<evidence type="ECO:0000313" key="2">
    <source>
        <dbReference type="Proteomes" id="UP000305451"/>
    </source>
</evidence>
<dbReference type="SUPFAM" id="SSF48150">
    <property type="entry name" value="DNA-glycosylase"/>
    <property type="match status" value="1"/>
</dbReference>
<sequence length="214" mass="24111">MASKSDIVQALLDRHGQTFCDELGIAIERNEPAPLFQWLVASNLFSTQIGFEHGAQAAKDLFDAGLTTPRRMFDSQWKNRVRILSEAGYARMDEKYATYLRKMSGQLIERYDGDLRRLREAAGKKREDEIARLKQFDGISKSGASIFCREVQAVWHELYPFADDKALQAARTLGLGADVWTLADLVDTEDFPRLVAALVRADLQNDLDAIRDAA</sequence>
<accession>A0A4S2HDE2</accession>
<evidence type="ECO:0000313" key="1">
    <source>
        <dbReference type="EMBL" id="TGY94067.1"/>
    </source>
</evidence>
<dbReference type="Proteomes" id="UP000305451">
    <property type="component" value="Unassembled WGS sequence"/>
</dbReference>